<sequence length="161" mass="17756">MNILKIILASASLLLIPSAQADVYKCVDEDGHVTYTNSKPSPKAKCTALSRDQRVSTVPGGRAASTPSPAGFPKVDGDTQKARDNDRRKILEQELDTEQKSLEQAKKELAEQETNIQPQDRNVGGTINIPKLQERLQPYKDKVALHERNIAALKKEIGNLK</sequence>
<dbReference type="KEGG" id="ddz:DSYM_03280"/>
<feature type="compositionally biased region" description="Basic and acidic residues" evidence="1">
    <location>
        <begin position="75"/>
        <end position="84"/>
    </location>
</feature>
<dbReference type="AlphaFoldDB" id="A0A809QW46"/>
<reference evidence="4" key="1">
    <citation type="journal article" name="DNA Res.">
        <title>The physiological potential of anammox bacteria as revealed by their core genome structure.</title>
        <authorList>
            <person name="Okubo T."/>
            <person name="Toyoda A."/>
            <person name="Fukuhara K."/>
            <person name="Uchiyama I."/>
            <person name="Harigaya Y."/>
            <person name="Kuroiwa M."/>
            <person name="Suzuki T."/>
            <person name="Murakami Y."/>
            <person name="Suwa Y."/>
            <person name="Takami H."/>
        </authorList>
    </citation>
    <scope>NUCLEOTIDE SEQUENCE</scope>
    <source>
        <strain evidence="4">317325-3</strain>
    </source>
</reference>
<dbReference type="Pfam" id="PF13511">
    <property type="entry name" value="DUF4124"/>
    <property type="match status" value="1"/>
</dbReference>
<dbReference type="EMBL" id="AP021857">
    <property type="protein sequence ID" value="BBO19629.1"/>
    <property type="molecule type" value="Genomic_DNA"/>
</dbReference>
<evidence type="ECO:0000256" key="1">
    <source>
        <dbReference type="SAM" id="MobiDB-lite"/>
    </source>
</evidence>
<feature type="chain" id="PRO_5035146905" description="DUF4124 domain-containing protein" evidence="2">
    <location>
        <begin position="22"/>
        <end position="161"/>
    </location>
</feature>
<evidence type="ECO:0000259" key="3">
    <source>
        <dbReference type="Pfam" id="PF13511"/>
    </source>
</evidence>
<name>A0A809QW46_9PROT</name>
<dbReference type="Proteomes" id="UP000662914">
    <property type="component" value="Chromosome"/>
</dbReference>
<organism evidence="4 5">
    <name type="scientific">Candidatus Desulfobacillus denitrificans</name>
    <dbReference type="NCBI Taxonomy" id="2608985"/>
    <lineage>
        <taxon>Bacteria</taxon>
        <taxon>Pseudomonadati</taxon>
        <taxon>Pseudomonadota</taxon>
        <taxon>Betaproteobacteria</taxon>
        <taxon>Candidatus Desulfobacillus</taxon>
    </lineage>
</organism>
<gene>
    <name evidence="4" type="ORF">DSYM_03280</name>
</gene>
<accession>A0A809QW46</accession>
<proteinExistence type="predicted"/>
<dbReference type="InterPro" id="IPR025392">
    <property type="entry name" value="DUF4124"/>
</dbReference>
<evidence type="ECO:0000313" key="5">
    <source>
        <dbReference type="Proteomes" id="UP000662914"/>
    </source>
</evidence>
<feature type="signal peptide" evidence="2">
    <location>
        <begin position="1"/>
        <end position="21"/>
    </location>
</feature>
<keyword evidence="2" id="KW-0732">Signal</keyword>
<feature type="region of interest" description="Disordered" evidence="1">
    <location>
        <begin position="38"/>
        <end position="84"/>
    </location>
</feature>
<feature type="domain" description="DUF4124" evidence="3">
    <location>
        <begin position="11"/>
        <end position="59"/>
    </location>
</feature>
<evidence type="ECO:0000313" key="4">
    <source>
        <dbReference type="EMBL" id="BBO19629.1"/>
    </source>
</evidence>
<protein>
    <recommendedName>
        <fullName evidence="3">DUF4124 domain-containing protein</fullName>
    </recommendedName>
</protein>
<evidence type="ECO:0000256" key="2">
    <source>
        <dbReference type="SAM" id="SignalP"/>
    </source>
</evidence>
<feature type="region of interest" description="Disordered" evidence="1">
    <location>
        <begin position="107"/>
        <end position="128"/>
    </location>
</feature>